<feature type="region of interest" description="Disordered" evidence="1">
    <location>
        <begin position="56"/>
        <end position="99"/>
    </location>
</feature>
<evidence type="ECO:0000256" key="1">
    <source>
        <dbReference type="SAM" id="MobiDB-lite"/>
    </source>
</evidence>
<evidence type="ECO:0008006" key="5">
    <source>
        <dbReference type="Google" id="ProtNLM"/>
    </source>
</evidence>
<organism evidence="3 4">
    <name type="scientific">Pseudomonas putida</name>
    <name type="common">Arthrobacter siderocapsulatus</name>
    <dbReference type="NCBI Taxonomy" id="303"/>
    <lineage>
        <taxon>Bacteria</taxon>
        <taxon>Pseudomonadati</taxon>
        <taxon>Pseudomonadota</taxon>
        <taxon>Gammaproteobacteria</taxon>
        <taxon>Pseudomonadales</taxon>
        <taxon>Pseudomonadaceae</taxon>
        <taxon>Pseudomonas</taxon>
    </lineage>
</organism>
<proteinExistence type="predicted"/>
<feature type="compositionally biased region" description="Polar residues" evidence="1">
    <location>
        <begin position="71"/>
        <end position="83"/>
    </location>
</feature>
<feature type="transmembrane region" description="Helical" evidence="2">
    <location>
        <begin position="6"/>
        <end position="25"/>
    </location>
</feature>
<gene>
    <name evidence="3" type="ORF">GN299_15375</name>
</gene>
<evidence type="ECO:0000313" key="3">
    <source>
        <dbReference type="EMBL" id="KAF0254048.1"/>
    </source>
</evidence>
<dbReference type="EMBL" id="WOWR01000018">
    <property type="protein sequence ID" value="KAF0254048.1"/>
    <property type="molecule type" value="Genomic_DNA"/>
</dbReference>
<evidence type="ECO:0000313" key="4">
    <source>
        <dbReference type="Proteomes" id="UP000442695"/>
    </source>
</evidence>
<reference evidence="3 4" key="1">
    <citation type="submission" date="2019-12" db="EMBL/GenBank/DDBJ databases">
        <authorList>
            <person name="Woiski C."/>
        </authorList>
    </citation>
    <scope>NUCLEOTIDE SEQUENCE [LARGE SCALE GENOMIC DNA]</scope>
    <source>
        <strain evidence="3 4">BOE100</strain>
    </source>
</reference>
<protein>
    <recommendedName>
        <fullName evidence="5">Tetratricopeptide repeat protein</fullName>
    </recommendedName>
</protein>
<comment type="caution">
    <text evidence="3">The sequence shown here is derived from an EMBL/GenBank/DDBJ whole genome shotgun (WGS) entry which is preliminary data.</text>
</comment>
<name>A0A7V8EFT3_PSEPU</name>
<keyword evidence="2" id="KW-0812">Transmembrane</keyword>
<dbReference type="RefSeq" id="WP_156859175.1">
    <property type="nucleotide sequence ID" value="NZ_WOWR01000018.1"/>
</dbReference>
<keyword evidence="2" id="KW-0472">Membrane</keyword>
<sequence length="153" mass="16922">MWDYVGLLCLLVGIGAFFALWMMTIGNRSKQHMESDTVPADPQAAPEHLMRQMGYSLSPEQKRHVPETTGPVASTTATDQPPQSDREAATHQPVAQAVEAQDETATNHLEMANLFFNIGDFEGVMEMCQLILENDSASQQQIEKAQDLKARCS</sequence>
<evidence type="ECO:0000256" key="2">
    <source>
        <dbReference type="SAM" id="Phobius"/>
    </source>
</evidence>
<dbReference type="Proteomes" id="UP000442695">
    <property type="component" value="Unassembled WGS sequence"/>
</dbReference>
<dbReference type="AlphaFoldDB" id="A0A7V8EFT3"/>
<keyword evidence="2" id="KW-1133">Transmembrane helix</keyword>
<accession>A0A7V8EFT3</accession>